<dbReference type="Pfam" id="PF04545">
    <property type="entry name" value="Sigma70_r4"/>
    <property type="match status" value="1"/>
</dbReference>
<dbReference type="KEGG" id="samy:DB32_004075"/>
<protein>
    <submittedName>
        <fullName evidence="6">RNA polymerase sigma factor for flagellar operon</fullName>
    </submittedName>
</protein>
<proteinExistence type="predicted"/>
<evidence type="ECO:0000256" key="2">
    <source>
        <dbReference type="ARBA" id="ARBA00023082"/>
    </source>
</evidence>
<dbReference type="Proteomes" id="UP000034883">
    <property type="component" value="Chromosome"/>
</dbReference>
<keyword evidence="3" id="KW-0238">DNA-binding</keyword>
<keyword evidence="7" id="KW-1185">Reference proteome</keyword>
<dbReference type="InterPro" id="IPR013325">
    <property type="entry name" value="RNA_pol_sigma_r2"/>
</dbReference>
<name>A0A0F6YK68_9BACT</name>
<evidence type="ECO:0000313" key="7">
    <source>
        <dbReference type="Proteomes" id="UP000034883"/>
    </source>
</evidence>
<dbReference type="PROSITE" id="PS00716">
    <property type="entry name" value="SIGMA70_2"/>
    <property type="match status" value="1"/>
</dbReference>
<dbReference type="GO" id="GO:0003677">
    <property type="term" value="F:DNA binding"/>
    <property type="evidence" value="ECO:0007669"/>
    <property type="project" value="UniProtKB-KW"/>
</dbReference>
<dbReference type="PANTHER" id="PTHR30385:SF7">
    <property type="entry name" value="RNA POLYMERASE SIGMA FACTOR FLIA"/>
    <property type="match status" value="1"/>
</dbReference>
<keyword evidence="6" id="KW-0282">Flagellum</keyword>
<dbReference type="InterPro" id="IPR007630">
    <property type="entry name" value="RNA_pol_sigma70_r4"/>
</dbReference>
<keyword evidence="1" id="KW-0805">Transcription regulation</keyword>
<keyword evidence="2" id="KW-0731">Sigma factor</keyword>
<dbReference type="SUPFAM" id="SSF88946">
    <property type="entry name" value="Sigma2 domain of RNA polymerase sigma factors"/>
    <property type="match status" value="1"/>
</dbReference>
<dbReference type="Gene3D" id="1.10.1740.10">
    <property type="match status" value="1"/>
</dbReference>
<dbReference type="EMBL" id="CP011125">
    <property type="protein sequence ID" value="AKF06926.1"/>
    <property type="molecule type" value="Genomic_DNA"/>
</dbReference>
<dbReference type="InterPro" id="IPR014284">
    <property type="entry name" value="RNA_pol_sigma-70_dom"/>
</dbReference>
<organism evidence="6 7">
    <name type="scientific">Sandaracinus amylolyticus</name>
    <dbReference type="NCBI Taxonomy" id="927083"/>
    <lineage>
        <taxon>Bacteria</taxon>
        <taxon>Pseudomonadati</taxon>
        <taxon>Myxococcota</taxon>
        <taxon>Polyangia</taxon>
        <taxon>Polyangiales</taxon>
        <taxon>Sandaracinaceae</taxon>
        <taxon>Sandaracinus</taxon>
    </lineage>
</organism>
<dbReference type="GO" id="GO:0016987">
    <property type="term" value="F:sigma factor activity"/>
    <property type="evidence" value="ECO:0007669"/>
    <property type="project" value="UniProtKB-KW"/>
</dbReference>
<evidence type="ECO:0000256" key="3">
    <source>
        <dbReference type="ARBA" id="ARBA00023125"/>
    </source>
</evidence>
<dbReference type="InterPro" id="IPR000943">
    <property type="entry name" value="RNA_pol_sigma70"/>
</dbReference>
<dbReference type="InterPro" id="IPR007627">
    <property type="entry name" value="RNA_pol_sigma70_r2"/>
</dbReference>
<keyword evidence="4" id="KW-0804">Transcription</keyword>
<evidence type="ECO:0000259" key="5">
    <source>
        <dbReference type="PROSITE" id="PS00716"/>
    </source>
</evidence>
<dbReference type="Pfam" id="PF04542">
    <property type="entry name" value="Sigma70_r2"/>
    <property type="match status" value="1"/>
</dbReference>
<dbReference type="RefSeq" id="WP_053234201.1">
    <property type="nucleotide sequence ID" value="NZ_CP011125.1"/>
</dbReference>
<accession>A0A0F6YK68</accession>
<evidence type="ECO:0000313" key="6">
    <source>
        <dbReference type="EMBL" id="AKF06926.1"/>
    </source>
</evidence>
<evidence type="ECO:0000256" key="4">
    <source>
        <dbReference type="ARBA" id="ARBA00023163"/>
    </source>
</evidence>
<dbReference type="NCBIfam" id="TIGR02937">
    <property type="entry name" value="sigma70-ECF"/>
    <property type="match status" value="1"/>
</dbReference>
<keyword evidence="6" id="KW-0966">Cell projection</keyword>
<keyword evidence="6" id="KW-0969">Cilium</keyword>
<evidence type="ECO:0000256" key="1">
    <source>
        <dbReference type="ARBA" id="ARBA00023015"/>
    </source>
</evidence>
<dbReference type="SUPFAM" id="SSF88659">
    <property type="entry name" value="Sigma3 and sigma4 domains of RNA polymerase sigma factors"/>
    <property type="match status" value="1"/>
</dbReference>
<dbReference type="AlphaFoldDB" id="A0A0F6YK68"/>
<dbReference type="GO" id="GO:0006352">
    <property type="term" value="P:DNA-templated transcription initiation"/>
    <property type="evidence" value="ECO:0007669"/>
    <property type="project" value="InterPro"/>
</dbReference>
<feature type="domain" description="RNA polymerase sigma-70" evidence="5">
    <location>
        <begin position="188"/>
        <end position="214"/>
    </location>
</feature>
<dbReference type="Gene3D" id="1.20.140.160">
    <property type="match status" value="1"/>
</dbReference>
<dbReference type="InterPro" id="IPR013324">
    <property type="entry name" value="RNA_pol_sigma_r3/r4-like"/>
</dbReference>
<gene>
    <name evidence="6" type="ORF">DB32_004075</name>
</gene>
<sequence length="220" mass="24790">MGQTDDQRFVEEHAPLVRKIALRVRAELDLTCELDDLIAFGYHGLLEARGRFDETRGVLFSTFAYYRIRGAILDGVRKMAYLPRRIHQKRRAAEAIDWAIEAEGEARATTPEARADVEATLAAVDDILGKITATFMLAAVGQDEEATRESPEEQLIGAHEKQRVRTALETLPERERIVVNGMYFEGRNLDDIGAELGISKSWACRIHTRALGLLREALER</sequence>
<dbReference type="PRINTS" id="PR00046">
    <property type="entry name" value="SIGMA70FCT"/>
</dbReference>
<dbReference type="STRING" id="927083.DB32_004075"/>
<dbReference type="PANTHER" id="PTHR30385">
    <property type="entry name" value="SIGMA FACTOR F FLAGELLAR"/>
    <property type="match status" value="1"/>
</dbReference>
<dbReference type="CDD" id="cd06171">
    <property type="entry name" value="Sigma70_r4"/>
    <property type="match status" value="1"/>
</dbReference>
<reference evidence="6 7" key="1">
    <citation type="submission" date="2015-03" db="EMBL/GenBank/DDBJ databases">
        <title>Genome assembly of Sandaracinus amylolyticus DSM 53668.</title>
        <authorList>
            <person name="Sharma G."/>
            <person name="Subramanian S."/>
        </authorList>
    </citation>
    <scope>NUCLEOTIDE SEQUENCE [LARGE SCALE GENOMIC DNA]</scope>
    <source>
        <strain evidence="6 7">DSM 53668</strain>
    </source>
</reference>